<dbReference type="EMBL" id="FUWO01000005">
    <property type="protein sequence ID" value="SJZ45546.1"/>
    <property type="molecule type" value="Genomic_DNA"/>
</dbReference>
<accession>A0A1T4KSZ7</accession>
<protein>
    <recommendedName>
        <fullName evidence="4">YwiC-like protein</fullName>
    </recommendedName>
</protein>
<dbReference type="OrthoDB" id="9880113at2"/>
<proteinExistence type="predicted"/>
<keyword evidence="1" id="KW-0812">Transmembrane</keyword>
<name>A0A1T4KSZ7_9LACT</name>
<evidence type="ECO:0000313" key="2">
    <source>
        <dbReference type="EMBL" id="SJZ45546.1"/>
    </source>
</evidence>
<evidence type="ECO:0008006" key="4">
    <source>
        <dbReference type="Google" id="ProtNLM"/>
    </source>
</evidence>
<keyword evidence="1" id="KW-0472">Membrane</keyword>
<dbReference type="AlphaFoldDB" id="A0A1T4KSZ7"/>
<feature type="transmembrane region" description="Helical" evidence="1">
    <location>
        <begin position="66"/>
        <end position="85"/>
    </location>
</feature>
<evidence type="ECO:0000313" key="3">
    <source>
        <dbReference type="Proteomes" id="UP000189941"/>
    </source>
</evidence>
<gene>
    <name evidence="2" type="ORF">SAMN02746011_00846</name>
</gene>
<evidence type="ECO:0000256" key="1">
    <source>
        <dbReference type="SAM" id="Phobius"/>
    </source>
</evidence>
<dbReference type="Proteomes" id="UP000189941">
    <property type="component" value="Unassembled WGS sequence"/>
</dbReference>
<keyword evidence="1" id="KW-1133">Transmembrane helix</keyword>
<organism evidence="2 3">
    <name type="scientific">Globicatella sulfidifaciens DSM 15739</name>
    <dbReference type="NCBI Taxonomy" id="1121925"/>
    <lineage>
        <taxon>Bacteria</taxon>
        <taxon>Bacillati</taxon>
        <taxon>Bacillota</taxon>
        <taxon>Bacilli</taxon>
        <taxon>Lactobacillales</taxon>
        <taxon>Aerococcaceae</taxon>
        <taxon>Globicatella</taxon>
    </lineage>
</organism>
<keyword evidence="3" id="KW-1185">Reference proteome</keyword>
<feature type="transmembrane region" description="Helical" evidence="1">
    <location>
        <begin position="6"/>
        <end position="23"/>
    </location>
</feature>
<dbReference type="RefSeq" id="WP_066127039.1">
    <property type="nucleotide sequence ID" value="NZ_FUWO01000005.1"/>
</dbReference>
<sequence>MILTVLYFAFPLLMLIIAGYLFYFRHELKVWLNLEDTKIIKALISAFFSMGLVGLFLTTLKYETLFIIWMILAILLTGVLTFIFVKLMK</sequence>
<reference evidence="3" key="1">
    <citation type="submission" date="2017-02" db="EMBL/GenBank/DDBJ databases">
        <authorList>
            <person name="Varghese N."/>
            <person name="Submissions S."/>
        </authorList>
    </citation>
    <scope>NUCLEOTIDE SEQUENCE [LARGE SCALE GENOMIC DNA]</scope>
    <source>
        <strain evidence="3">DSM 15739</strain>
    </source>
</reference>
<feature type="transmembrane region" description="Helical" evidence="1">
    <location>
        <begin position="43"/>
        <end position="60"/>
    </location>
</feature>